<dbReference type="EMBL" id="FCOK02000116">
    <property type="protein sequence ID" value="SAL71869.1"/>
    <property type="molecule type" value="Genomic_DNA"/>
</dbReference>
<dbReference type="AlphaFoldDB" id="A0A158JTX1"/>
<protein>
    <submittedName>
        <fullName evidence="2">Uncharacterized protein</fullName>
    </submittedName>
</protein>
<sequence>MPLPANSVQVAPLLVEYHHVPAVVFAAVIATPIAPGGVPSWALAPSGSVTLPLPVSADTSVPTAPTGAPASSVAWLSVTGTPLSSGESLVGTTSMVATAAVVVALVVLSTTEIVTSRTVVFGVSLLS</sequence>
<evidence type="ECO:0000313" key="3">
    <source>
        <dbReference type="Proteomes" id="UP000054683"/>
    </source>
</evidence>
<keyword evidence="1" id="KW-1133">Transmembrane helix</keyword>
<dbReference type="Proteomes" id="UP000054683">
    <property type="component" value="Unassembled WGS sequence"/>
</dbReference>
<evidence type="ECO:0000256" key="1">
    <source>
        <dbReference type="SAM" id="Phobius"/>
    </source>
</evidence>
<keyword evidence="1" id="KW-0812">Transmembrane</keyword>
<organism evidence="2 3">
    <name type="scientific">Caballeronia udeis</name>
    <dbReference type="NCBI Taxonomy" id="1232866"/>
    <lineage>
        <taxon>Bacteria</taxon>
        <taxon>Pseudomonadati</taxon>
        <taxon>Pseudomonadota</taxon>
        <taxon>Betaproteobacteria</taxon>
        <taxon>Burkholderiales</taxon>
        <taxon>Burkholderiaceae</taxon>
        <taxon>Caballeronia</taxon>
    </lineage>
</organism>
<name>A0A158JTX1_9BURK</name>
<keyword evidence="1" id="KW-0472">Membrane</keyword>
<reference evidence="2 3" key="1">
    <citation type="submission" date="2016-01" db="EMBL/GenBank/DDBJ databases">
        <authorList>
            <person name="Oliw E.H."/>
        </authorList>
    </citation>
    <scope>NUCLEOTIDE SEQUENCE [LARGE SCALE GENOMIC DNA]</scope>
    <source>
        <strain evidence="2">LMG 27134</strain>
    </source>
</reference>
<gene>
    <name evidence="2" type="ORF">AWB69_08715</name>
</gene>
<proteinExistence type="predicted"/>
<evidence type="ECO:0000313" key="2">
    <source>
        <dbReference type="EMBL" id="SAL71869.1"/>
    </source>
</evidence>
<feature type="transmembrane region" description="Helical" evidence="1">
    <location>
        <begin position="89"/>
        <end position="108"/>
    </location>
</feature>
<accession>A0A158JTX1</accession>